<accession>A0AAE0I8P9</accession>
<evidence type="ECO:0000313" key="3">
    <source>
        <dbReference type="Proteomes" id="UP001286456"/>
    </source>
</evidence>
<feature type="transmembrane region" description="Helical" evidence="1">
    <location>
        <begin position="33"/>
        <end position="55"/>
    </location>
</feature>
<keyword evidence="1" id="KW-0812">Transmembrane</keyword>
<organism evidence="2 3">
    <name type="scientific">Cercophora scortea</name>
    <dbReference type="NCBI Taxonomy" id="314031"/>
    <lineage>
        <taxon>Eukaryota</taxon>
        <taxon>Fungi</taxon>
        <taxon>Dikarya</taxon>
        <taxon>Ascomycota</taxon>
        <taxon>Pezizomycotina</taxon>
        <taxon>Sordariomycetes</taxon>
        <taxon>Sordariomycetidae</taxon>
        <taxon>Sordariales</taxon>
        <taxon>Lasiosphaeriaceae</taxon>
        <taxon>Cercophora</taxon>
    </lineage>
</organism>
<dbReference type="Proteomes" id="UP001286456">
    <property type="component" value="Unassembled WGS sequence"/>
</dbReference>
<comment type="caution">
    <text evidence="2">The sequence shown here is derived from an EMBL/GenBank/DDBJ whole genome shotgun (WGS) entry which is preliminary data.</text>
</comment>
<keyword evidence="1" id="KW-1133">Transmembrane helix</keyword>
<reference evidence="2" key="2">
    <citation type="submission" date="2023-06" db="EMBL/GenBank/DDBJ databases">
        <authorList>
            <consortium name="Lawrence Berkeley National Laboratory"/>
            <person name="Haridas S."/>
            <person name="Hensen N."/>
            <person name="Bonometti L."/>
            <person name="Westerberg I."/>
            <person name="Brannstrom I.O."/>
            <person name="Guillou S."/>
            <person name="Cros-Aarteil S."/>
            <person name="Calhoun S."/>
            <person name="Kuo A."/>
            <person name="Mondo S."/>
            <person name="Pangilinan J."/>
            <person name="Riley R."/>
            <person name="Labutti K."/>
            <person name="Andreopoulos B."/>
            <person name="Lipzen A."/>
            <person name="Chen C."/>
            <person name="Yanf M."/>
            <person name="Daum C."/>
            <person name="Ng V."/>
            <person name="Clum A."/>
            <person name="Steindorff A."/>
            <person name="Ohm R."/>
            <person name="Martin F."/>
            <person name="Silar P."/>
            <person name="Natvig D."/>
            <person name="Lalanne C."/>
            <person name="Gautier V."/>
            <person name="Ament-Velasquez S.L."/>
            <person name="Kruys A."/>
            <person name="Hutchinson M.I."/>
            <person name="Powell A.J."/>
            <person name="Barry K."/>
            <person name="Miller A.N."/>
            <person name="Grigoriev I.V."/>
            <person name="Debuchy R."/>
            <person name="Gladieux P."/>
            <person name="Thoren M.H."/>
            <person name="Johannesson H."/>
        </authorList>
    </citation>
    <scope>NUCLEOTIDE SEQUENCE</scope>
    <source>
        <strain evidence="2">SMH4131-1</strain>
    </source>
</reference>
<dbReference type="EMBL" id="JAUEPO010000005">
    <property type="protein sequence ID" value="KAK3320664.1"/>
    <property type="molecule type" value="Genomic_DNA"/>
</dbReference>
<keyword evidence="3" id="KW-1185">Reference proteome</keyword>
<sequence>MMMIFGGFICLGTVMLGDFMAFRWAGCFRGAGWLIFGGVYVAYMMSFFLLCIFRWSAVWYQYVRVGEF</sequence>
<evidence type="ECO:0000313" key="2">
    <source>
        <dbReference type="EMBL" id="KAK3320664.1"/>
    </source>
</evidence>
<reference evidence="2" key="1">
    <citation type="journal article" date="2023" name="Mol. Phylogenet. Evol.">
        <title>Genome-scale phylogeny and comparative genomics of the fungal order Sordariales.</title>
        <authorList>
            <person name="Hensen N."/>
            <person name="Bonometti L."/>
            <person name="Westerberg I."/>
            <person name="Brannstrom I.O."/>
            <person name="Guillou S."/>
            <person name="Cros-Aarteil S."/>
            <person name="Calhoun S."/>
            <person name="Haridas S."/>
            <person name="Kuo A."/>
            <person name="Mondo S."/>
            <person name="Pangilinan J."/>
            <person name="Riley R."/>
            <person name="LaButti K."/>
            <person name="Andreopoulos B."/>
            <person name="Lipzen A."/>
            <person name="Chen C."/>
            <person name="Yan M."/>
            <person name="Daum C."/>
            <person name="Ng V."/>
            <person name="Clum A."/>
            <person name="Steindorff A."/>
            <person name="Ohm R.A."/>
            <person name="Martin F."/>
            <person name="Silar P."/>
            <person name="Natvig D.O."/>
            <person name="Lalanne C."/>
            <person name="Gautier V."/>
            <person name="Ament-Velasquez S.L."/>
            <person name="Kruys A."/>
            <person name="Hutchinson M.I."/>
            <person name="Powell A.J."/>
            <person name="Barry K."/>
            <person name="Miller A.N."/>
            <person name="Grigoriev I.V."/>
            <person name="Debuchy R."/>
            <person name="Gladieux P."/>
            <person name="Hiltunen Thoren M."/>
            <person name="Johannesson H."/>
        </authorList>
    </citation>
    <scope>NUCLEOTIDE SEQUENCE</scope>
    <source>
        <strain evidence="2">SMH4131-1</strain>
    </source>
</reference>
<name>A0AAE0I8P9_9PEZI</name>
<dbReference type="AlphaFoldDB" id="A0AAE0I8P9"/>
<keyword evidence="1" id="KW-0472">Membrane</keyword>
<evidence type="ECO:0000256" key="1">
    <source>
        <dbReference type="SAM" id="Phobius"/>
    </source>
</evidence>
<gene>
    <name evidence="2" type="ORF">B0T19DRAFT_430145</name>
</gene>
<proteinExistence type="predicted"/>
<protein>
    <submittedName>
        <fullName evidence="2">Uncharacterized protein</fullName>
    </submittedName>
</protein>